<comment type="similarity">
    <text evidence="2">Belongs to the GSP N family.</text>
</comment>
<comment type="subcellular location">
    <subcellularLocation>
        <location evidence="1">Cell inner membrane</location>
    </subcellularLocation>
</comment>
<evidence type="ECO:0000256" key="7">
    <source>
        <dbReference type="ARBA" id="ARBA00022692"/>
    </source>
</evidence>
<dbReference type="InterPro" id="IPR022792">
    <property type="entry name" value="T2SS_protein-GspN"/>
</dbReference>
<evidence type="ECO:0000256" key="1">
    <source>
        <dbReference type="ARBA" id="ARBA00004533"/>
    </source>
</evidence>
<keyword evidence="5" id="KW-1003">Cell membrane</keyword>
<evidence type="ECO:0000256" key="4">
    <source>
        <dbReference type="ARBA" id="ARBA00022448"/>
    </source>
</evidence>
<name>A0ABU7LW35_9PROT</name>
<sequence length="242" mass="24974">MGTGLRIAALVVALLAGLIAFLPMRAALAMAGVDTGGAVYGPVWNARLYNTRIDTWSVDSVEAGLSPAALLTGRVSLDWQAIDPGIQGGGRYVQTLSGRSELSGTRLILSPGFLAPGLSGILAPDDIVVIQIDQARWQDGQCLSADGSVRSDALYTLGQRLDADLPPLDGTLSCEDGVLTAALAGAASDGEVRIAVTLDGRVYGWRAGVRTGDPNVEGVLRTAGFNAEDGGWMLSGNGIVQP</sequence>
<evidence type="ECO:0000313" key="11">
    <source>
        <dbReference type="EMBL" id="MEE2565768.1"/>
    </source>
</evidence>
<dbReference type="Pfam" id="PF01203">
    <property type="entry name" value="T2SSN"/>
    <property type="match status" value="1"/>
</dbReference>
<evidence type="ECO:0000256" key="2">
    <source>
        <dbReference type="ARBA" id="ARBA00007208"/>
    </source>
</evidence>
<protein>
    <recommendedName>
        <fullName evidence="3">Type II secretion system protein N</fullName>
    </recommendedName>
    <alternativeName>
        <fullName evidence="10">General secretion pathway protein N</fullName>
    </alternativeName>
</protein>
<keyword evidence="9" id="KW-0472">Membrane</keyword>
<proteinExistence type="inferred from homology"/>
<evidence type="ECO:0000256" key="8">
    <source>
        <dbReference type="ARBA" id="ARBA00022927"/>
    </source>
</evidence>
<keyword evidence="7" id="KW-0812">Transmembrane</keyword>
<dbReference type="RefSeq" id="WP_330195300.1">
    <property type="nucleotide sequence ID" value="NZ_JAZDRO010000001.1"/>
</dbReference>
<accession>A0ABU7LW35</accession>
<keyword evidence="8" id="KW-0653">Protein transport</keyword>
<gene>
    <name evidence="11" type="primary">gspN</name>
    <name evidence="11" type="ORF">V0U35_03670</name>
</gene>
<keyword evidence="12" id="KW-1185">Reference proteome</keyword>
<comment type="caution">
    <text evidence="11">The sequence shown here is derived from an EMBL/GenBank/DDBJ whole genome shotgun (WGS) entry which is preliminary data.</text>
</comment>
<keyword evidence="6" id="KW-0997">Cell inner membrane</keyword>
<evidence type="ECO:0000313" key="12">
    <source>
        <dbReference type="Proteomes" id="UP001310692"/>
    </source>
</evidence>
<evidence type="ECO:0000256" key="9">
    <source>
        <dbReference type="ARBA" id="ARBA00023136"/>
    </source>
</evidence>
<organism evidence="11 12">
    <name type="scientific">Hyphobacterium marinum</name>
    <dbReference type="NCBI Taxonomy" id="3116574"/>
    <lineage>
        <taxon>Bacteria</taxon>
        <taxon>Pseudomonadati</taxon>
        <taxon>Pseudomonadota</taxon>
        <taxon>Alphaproteobacteria</taxon>
        <taxon>Maricaulales</taxon>
        <taxon>Maricaulaceae</taxon>
        <taxon>Hyphobacterium</taxon>
    </lineage>
</organism>
<reference evidence="11 12" key="1">
    <citation type="submission" date="2024-01" db="EMBL/GenBank/DDBJ databases">
        <title>Hyphobacterium bacterium isolated from marine sediment.</title>
        <authorList>
            <person name="Zhao S."/>
        </authorList>
    </citation>
    <scope>NUCLEOTIDE SEQUENCE [LARGE SCALE GENOMIC DNA]</scope>
    <source>
        <strain evidence="11 12">Y60-23</strain>
    </source>
</reference>
<evidence type="ECO:0000256" key="5">
    <source>
        <dbReference type="ARBA" id="ARBA00022475"/>
    </source>
</evidence>
<evidence type="ECO:0000256" key="6">
    <source>
        <dbReference type="ARBA" id="ARBA00022519"/>
    </source>
</evidence>
<evidence type="ECO:0000256" key="10">
    <source>
        <dbReference type="ARBA" id="ARBA00030772"/>
    </source>
</evidence>
<keyword evidence="4" id="KW-0813">Transport</keyword>
<dbReference type="Proteomes" id="UP001310692">
    <property type="component" value="Unassembled WGS sequence"/>
</dbReference>
<dbReference type="EMBL" id="JAZDRO010000001">
    <property type="protein sequence ID" value="MEE2565768.1"/>
    <property type="molecule type" value="Genomic_DNA"/>
</dbReference>
<evidence type="ECO:0000256" key="3">
    <source>
        <dbReference type="ARBA" id="ARBA00021563"/>
    </source>
</evidence>